<feature type="transmembrane region" description="Helical" evidence="6">
    <location>
        <begin position="161"/>
        <end position="180"/>
    </location>
</feature>
<keyword evidence="5 6" id="KW-0472">Membrane</keyword>
<feature type="transmembrane region" description="Helical" evidence="6">
    <location>
        <begin position="210"/>
        <end position="238"/>
    </location>
</feature>
<feature type="transmembrane region" description="Helical" evidence="6">
    <location>
        <begin position="105"/>
        <end position="122"/>
    </location>
</feature>
<accession>A0A158BQ58</accession>
<dbReference type="PANTHER" id="PTHR47089">
    <property type="entry name" value="ABC TRANSPORTER, PERMEASE PROTEIN"/>
    <property type="match status" value="1"/>
</dbReference>
<evidence type="ECO:0000313" key="8">
    <source>
        <dbReference type="Proteomes" id="UP000054911"/>
    </source>
</evidence>
<feature type="transmembrane region" description="Helical" evidence="6">
    <location>
        <begin position="29"/>
        <end position="51"/>
    </location>
</feature>
<feature type="transmembrane region" description="Helical" evidence="6">
    <location>
        <begin position="259"/>
        <end position="286"/>
    </location>
</feature>
<reference evidence="7" key="1">
    <citation type="submission" date="2016-01" db="EMBL/GenBank/DDBJ databases">
        <authorList>
            <person name="Peeters C."/>
        </authorList>
    </citation>
    <scope>NUCLEOTIDE SEQUENCE [LARGE SCALE GENOMIC DNA]</scope>
    <source>
        <strain evidence="7">LMG 29323</strain>
    </source>
</reference>
<dbReference type="STRING" id="1777141.AWB80_03938"/>
<evidence type="ECO:0000256" key="5">
    <source>
        <dbReference type="ARBA" id="ARBA00023136"/>
    </source>
</evidence>
<gene>
    <name evidence="7" type="ORF">AWB80_03938</name>
</gene>
<dbReference type="OrthoDB" id="45037at2"/>
<name>A0A158BQ58_9BURK</name>
<protein>
    <submittedName>
        <fullName evidence="7">Branched-chain amino acid transport system / permease component</fullName>
    </submittedName>
</protein>
<dbReference type="Pfam" id="PF02653">
    <property type="entry name" value="BPD_transp_2"/>
    <property type="match status" value="1"/>
</dbReference>
<dbReference type="AlphaFoldDB" id="A0A158BQ58"/>
<keyword evidence="3 6" id="KW-0812">Transmembrane</keyword>
<feature type="transmembrane region" description="Helical" evidence="6">
    <location>
        <begin position="341"/>
        <end position="365"/>
    </location>
</feature>
<keyword evidence="2" id="KW-1003">Cell membrane</keyword>
<dbReference type="GO" id="GO:0022857">
    <property type="term" value="F:transmembrane transporter activity"/>
    <property type="evidence" value="ECO:0007669"/>
    <property type="project" value="InterPro"/>
</dbReference>
<sequence>MNPHMKLQTPLASTPGTQRWRARWPQLRVACVIAAAVAFAMFAALALIALMHVSIADALAAFADGAWGSPYAIGASINRSLAFALVGTGFVIANRAKLTNVGGEGQLAIGGMVATAMSLYGGCAHLPFGLAFMVPMLCAAAAGAIWGGVPGVLKAKAGTNEVISTLLLSFIAVWLLYWCVQSEALLRQPMTTGATLPESLEIPDPTKLPAILAASGMSLNIGLPVTIVLAVASAILLTRTRFGLALRAAGLNAIAAKRAGLPIASSLVGALALAGAFSGLAGALMLQGDQYSLKAGFSSGYGFDGLVVGLLARGSITGVFAAALLFGFLRSGGINMEMVAQVPSALVLIVQGIVTIALAGGALWLDRGETRR</sequence>
<dbReference type="RefSeq" id="WP_061176342.1">
    <property type="nucleotide sequence ID" value="NZ_FCOE02000012.1"/>
</dbReference>
<keyword evidence="4 6" id="KW-1133">Transmembrane helix</keyword>
<evidence type="ECO:0000256" key="1">
    <source>
        <dbReference type="ARBA" id="ARBA00004651"/>
    </source>
</evidence>
<feature type="transmembrane region" description="Helical" evidence="6">
    <location>
        <begin position="306"/>
        <end position="329"/>
    </location>
</feature>
<evidence type="ECO:0000256" key="2">
    <source>
        <dbReference type="ARBA" id="ARBA00022475"/>
    </source>
</evidence>
<dbReference type="Proteomes" id="UP000054911">
    <property type="component" value="Unassembled WGS sequence"/>
</dbReference>
<dbReference type="EMBL" id="FCOE02000012">
    <property type="protein sequence ID" value="SAK72239.1"/>
    <property type="molecule type" value="Genomic_DNA"/>
</dbReference>
<evidence type="ECO:0000256" key="4">
    <source>
        <dbReference type="ARBA" id="ARBA00022989"/>
    </source>
</evidence>
<feature type="transmembrane region" description="Helical" evidence="6">
    <location>
        <begin position="128"/>
        <end position="149"/>
    </location>
</feature>
<feature type="transmembrane region" description="Helical" evidence="6">
    <location>
        <begin position="71"/>
        <end position="93"/>
    </location>
</feature>
<evidence type="ECO:0000313" key="7">
    <source>
        <dbReference type="EMBL" id="SAK72239.1"/>
    </source>
</evidence>
<dbReference type="CDD" id="cd06580">
    <property type="entry name" value="TM_PBP1_transp_TpRbsC_like"/>
    <property type="match status" value="1"/>
</dbReference>
<dbReference type="PANTHER" id="PTHR47089:SF1">
    <property type="entry name" value="GUANOSINE ABC TRANSPORTER PERMEASE PROTEIN NUPP"/>
    <property type="match status" value="1"/>
</dbReference>
<comment type="caution">
    <text evidence="7">The sequence shown here is derived from an EMBL/GenBank/DDBJ whole genome shotgun (WGS) entry which is preliminary data.</text>
</comment>
<evidence type="ECO:0000256" key="3">
    <source>
        <dbReference type="ARBA" id="ARBA00022692"/>
    </source>
</evidence>
<keyword evidence="8" id="KW-1185">Reference proteome</keyword>
<dbReference type="InterPro" id="IPR001851">
    <property type="entry name" value="ABC_transp_permease"/>
</dbReference>
<evidence type="ECO:0000256" key="6">
    <source>
        <dbReference type="SAM" id="Phobius"/>
    </source>
</evidence>
<dbReference type="GO" id="GO:0005886">
    <property type="term" value="C:plasma membrane"/>
    <property type="evidence" value="ECO:0007669"/>
    <property type="project" value="UniProtKB-SubCell"/>
</dbReference>
<organism evidence="7 8">
    <name type="scientific">Caballeronia pedi</name>
    <dbReference type="NCBI Taxonomy" id="1777141"/>
    <lineage>
        <taxon>Bacteria</taxon>
        <taxon>Pseudomonadati</taxon>
        <taxon>Pseudomonadota</taxon>
        <taxon>Betaproteobacteria</taxon>
        <taxon>Burkholderiales</taxon>
        <taxon>Burkholderiaceae</taxon>
        <taxon>Caballeronia</taxon>
    </lineage>
</organism>
<proteinExistence type="predicted"/>
<comment type="subcellular location">
    <subcellularLocation>
        <location evidence="1">Cell membrane</location>
        <topology evidence="1">Multi-pass membrane protein</topology>
    </subcellularLocation>
</comment>